<accession>A0A6P8ZZM2</accession>
<dbReference type="OrthoDB" id="2155246at2759"/>
<dbReference type="KEGG" id="tpal:117650972"/>
<proteinExistence type="predicted"/>
<dbReference type="GeneID" id="117650972"/>
<reference evidence="3" key="1">
    <citation type="submission" date="2025-08" db="UniProtKB">
        <authorList>
            <consortium name="RefSeq"/>
        </authorList>
    </citation>
    <scope>IDENTIFICATION</scope>
    <source>
        <tissue evidence="3">Total insect</tissue>
    </source>
</reference>
<sequence length="145" mass="16569">MKLIRATGDLFTSRDNLAHCVSRDFHMNAGIAVKFKSTFGNQEKLSSGGWSVGTTARLTTNDRHVFYLVTKERYFLKPSYDSLKASLVELARWVELLGIERLAIPRLGCGKDGLKWPIVRRILIEVFEGINVIITVFRLRRELKD</sequence>
<dbReference type="RefSeq" id="XP_034250539.1">
    <property type="nucleotide sequence ID" value="XM_034394648.1"/>
</dbReference>
<dbReference type="InterPro" id="IPR050892">
    <property type="entry name" value="ADP-ribose_metab_enzymes"/>
</dbReference>
<organism evidence="3">
    <name type="scientific">Thrips palmi</name>
    <name type="common">Melon thrips</name>
    <dbReference type="NCBI Taxonomy" id="161013"/>
    <lineage>
        <taxon>Eukaryota</taxon>
        <taxon>Metazoa</taxon>
        <taxon>Ecdysozoa</taxon>
        <taxon>Arthropoda</taxon>
        <taxon>Hexapoda</taxon>
        <taxon>Insecta</taxon>
        <taxon>Pterygota</taxon>
        <taxon>Neoptera</taxon>
        <taxon>Paraneoptera</taxon>
        <taxon>Thysanoptera</taxon>
        <taxon>Terebrantia</taxon>
        <taxon>Thripoidea</taxon>
        <taxon>Thripidae</taxon>
        <taxon>Thrips</taxon>
    </lineage>
</organism>
<dbReference type="SUPFAM" id="SSF52949">
    <property type="entry name" value="Macro domain-like"/>
    <property type="match status" value="1"/>
</dbReference>
<gene>
    <name evidence="3" type="primary">LOC117650972</name>
</gene>
<evidence type="ECO:0000313" key="3">
    <source>
        <dbReference type="RefSeq" id="XP_034250539.1"/>
    </source>
</evidence>
<dbReference type="GO" id="GO:0140291">
    <property type="term" value="P:peptidyl-glutamate ADP-deribosylation"/>
    <property type="evidence" value="ECO:0007669"/>
    <property type="project" value="TreeGrafter"/>
</dbReference>
<dbReference type="Proteomes" id="UP000515158">
    <property type="component" value="Unplaced"/>
</dbReference>
<feature type="domain" description="Macro" evidence="1">
    <location>
        <begin position="1"/>
        <end position="145"/>
    </location>
</feature>
<dbReference type="AlphaFoldDB" id="A0A6P8ZZM2"/>
<dbReference type="InParanoid" id="A0A6P8ZZM2"/>
<evidence type="ECO:0000259" key="1">
    <source>
        <dbReference type="PROSITE" id="PS51154"/>
    </source>
</evidence>
<protein>
    <submittedName>
        <fullName evidence="3">ADP-ribose glycohydrolase OARD1-like</fullName>
    </submittedName>
</protein>
<dbReference type="InterPro" id="IPR002589">
    <property type="entry name" value="Macro_dom"/>
</dbReference>
<dbReference type="InterPro" id="IPR043472">
    <property type="entry name" value="Macro_dom-like"/>
</dbReference>
<dbReference type="PANTHER" id="PTHR12521:SF0">
    <property type="entry name" value="ADP-RIBOSE GLYCOHYDROLASE OARD1"/>
    <property type="match status" value="1"/>
</dbReference>
<evidence type="ECO:0000313" key="2">
    <source>
        <dbReference type="Proteomes" id="UP000515158"/>
    </source>
</evidence>
<dbReference type="CDD" id="cd02901">
    <property type="entry name" value="Macro_Poa1p-like"/>
    <property type="match status" value="1"/>
</dbReference>
<dbReference type="FunCoup" id="A0A6P8ZZM2">
    <property type="interactions" value="14"/>
</dbReference>
<dbReference type="PANTHER" id="PTHR12521">
    <property type="entry name" value="PROTEIN C6ORF130"/>
    <property type="match status" value="1"/>
</dbReference>
<dbReference type="Gene3D" id="3.40.220.10">
    <property type="entry name" value="Leucine Aminopeptidase, subunit E, domain 1"/>
    <property type="match status" value="1"/>
</dbReference>
<name>A0A6P8ZZM2_THRPL</name>
<keyword evidence="2" id="KW-1185">Reference proteome</keyword>
<dbReference type="PROSITE" id="PS51154">
    <property type="entry name" value="MACRO"/>
    <property type="match status" value="1"/>
</dbReference>